<dbReference type="Pfam" id="PF02607">
    <property type="entry name" value="B12-binding_2"/>
    <property type="match status" value="1"/>
</dbReference>
<evidence type="ECO:0000259" key="3">
    <source>
        <dbReference type="PROSITE" id="PS51332"/>
    </source>
</evidence>
<dbReference type="GO" id="GO:0008705">
    <property type="term" value="F:methionine synthase activity"/>
    <property type="evidence" value="ECO:0007669"/>
    <property type="project" value="TreeGrafter"/>
</dbReference>
<dbReference type="InterPro" id="IPR009050">
    <property type="entry name" value="Globin-like_sf"/>
</dbReference>
<dbReference type="Proteomes" id="UP000578449">
    <property type="component" value="Unassembled WGS sequence"/>
</dbReference>
<gene>
    <name evidence="4" type="ORF">HNP84_000058</name>
</gene>
<reference evidence="4 5" key="1">
    <citation type="submission" date="2020-08" db="EMBL/GenBank/DDBJ databases">
        <title>Genomic Encyclopedia of Type Strains, Phase IV (KMG-IV): sequencing the most valuable type-strain genomes for metagenomic binning, comparative biology and taxonomic classification.</title>
        <authorList>
            <person name="Goeker M."/>
        </authorList>
    </citation>
    <scope>NUCLEOTIDE SEQUENCE [LARGE SCALE GENOMIC DNA]</scope>
    <source>
        <strain evidence="4 5">DSM 45615</strain>
    </source>
</reference>
<dbReference type="GO" id="GO:0046653">
    <property type="term" value="P:tetrahydrofolate metabolic process"/>
    <property type="evidence" value="ECO:0007669"/>
    <property type="project" value="TreeGrafter"/>
</dbReference>
<dbReference type="PANTHER" id="PTHR45833">
    <property type="entry name" value="METHIONINE SYNTHASE"/>
    <property type="match status" value="1"/>
</dbReference>
<comment type="caution">
    <text evidence="4">The sequence shown here is derived from an EMBL/GenBank/DDBJ whole genome shotgun (WGS) entry which is preliminary data.</text>
</comment>
<dbReference type="InterPro" id="IPR003759">
    <property type="entry name" value="Cbl-bd_cap"/>
</dbReference>
<dbReference type="GO" id="GO:0031419">
    <property type="term" value="F:cobalamin binding"/>
    <property type="evidence" value="ECO:0007669"/>
    <property type="project" value="InterPro"/>
</dbReference>
<dbReference type="InterPro" id="IPR036724">
    <property type="entry name" value="Cobalamin-bd_sf"/>
</dbReference>
<accession>A0A840NZ07</accession>
<dbReference type="PANTHER" id="PTHR45833:SF1">
    <property type="entry name" value="METHIONINE SYNTHASE"/>
    <property type="match status" value="1"/>
</dbReference>
<feature type="domain" description="B12-binding" evidence="3">
    <location>
        <begin position="89"/>
        <end position="214"/>
    </location>
</feature>
<keyword evidence="5" id="KW-1185">Reference proteome</keyword>
<dbReference type="Gene3D" id="1.10.1240.10">
    <property type="entry name" value="Methionine synthase domain"/>
    <property type="match status" value="1"/>
</dbReference>
<sequence>MDLKAAQDRYLERAAEADARGAVDLVLGLLDDGVPAEDVLLRVIAPVQRRVGELWAANTWSVAREHAATSVSETAVAAVAVHARPRPARGRITVACTDGEYHALPARLLAEVLRLRGHRVDFLGASVPGGHLLSYLHQTGPDAVAVSCTLPTRLLRAHGLITACRAAGVPVLAGGAGFGPDGRYARTLGADAWAPTADAAADILDSGGLPAFPPVPDGALRVADKETAELLRRRTALLAAVLDDLGRAYPPMSAYDPEQLERTAEDLGHIADFLSTALFVDDPALFTGFVTWTRDILLARGVPPEPLVTGLRVMRDRLPGLPRARELLTEGIRAAMAGLA</sequence>
<dbReference type="AlphaFoldDB" id="A0A840NZ07"/>
<dbReference type="RefSeq" id="WP_185047276.1">
    <property type="nucleotide sequence ID" value="NZ_BAABIX010000051.1"/>
</dbReference>
<keyword evidence="1" id="KW-0479">Metal-binding</keyword>
<evidence type="ECO:0000256" key="1">
    <source>
        <dbReference type="ARBA" id="ARBA00022723"/>
    </source>
</evidence>
<keyword evidence="2" id="KW-0170">Cobalt</keyword>
<dbReference type="GO" id="GO:0050667">
    <property type="term" value="P:homocysteine metabolic process"/>
    <property type="evidence" value="ECO:0007669"/>
    <property type="project" value="TreeGrafter"/>
</dbReference>
<evidence type="ECO:0000256" key="2">
    <source>
        <dbReference type="ARBA" id="ARBA00023285"/>
    </source>
</evidence>
<dbReference type="Pfam" id="PF02310">
    <property type="entry name" value="B12-binding"/>
    <property type="match status" value="1"/>
</dbReference>
<dbReference type="InterPro" id="IPR006158">
    <property type="entry name" value="Cobalamin-bd"/>
</dbReference>
<proteinExistence type="predicted"/>
<dbReference type="GO" id="GO:0005829">
    <property type="term" value="C:cytosol"/>
    <property type="evidence" value="ECO:0007669"/>
    <property type="project" value="TreeGrafter"/>
</dbReference>
<dbReference type="PROSITE" id="PS51332">
    <property type="entry name" value="B12_BINDING"/>
    <property type="match status" value="1"/>
</dbReference>
<dbReference type="Gene3D" id="3.40.50.280">
    <property type="entry name" value="Cobalamin-binding domain"/>
    <property type="match status" value="1"/>
</dbReference>
<dbReference type="InterPro" id="IPR050554">
    <property type="entry name" value="Met_Synthase/Corrinoid"/>
</dbReference>
<dbReference type="GO" id="GO:0046872">
    <property type="term" value="F:metal ion binding"/>
    <property type="evidence" value="ECO:0007669"/>
    <property type="project" value="UniProtKB-KW"/>
</dbReference>
<dbReference type="SUPFAM" id="SSF46458">
    <property type="entry name" value="Globin-like"/>
    <property type="match status" value="1"/>
</dbReference>
<protein>
    <submittedName>
        <fullName evidence="4">Methanogenic corrinoid protein MtbC1</fullName>
    </submittedName>
</protein>
<evidence type="ECO:0000313" key="4">
    <source>
        <dbReference type="EMBL" id="MBB5130370.1"/>
    </source>
</evidence>
<dbReference type="CDD" id="cd02065">
    <property type="entry name" value="B12-binding_like"/>
    <property type="match status" value="1"/>
</dbReference>
<dbReference type="EMBL" id="JACHGN010000001">
    <property type="protein sequence ID" value="MBB5130370.1"/>
    <property type="molecule type" value="Genomic_DNA"/>
</dbReference>
<evidence type="ECO:0000313" key="5">
    <source>
        <dbReference type="Proteomes" id="UP000578449"/>
    </source>
</evidence>
<dbReference type="InterPro" id="IPR036594">
    <property type="entry name" value="Meth_synthase_dom"/>
</dbReference>
<name>A0A840NZ07_9ACTN</name>
<organism evidence="4 5">
    <name type="scientific">Thermocatellispora tengchongensis</name>
    <dbReference type="NCBI Taxonomy" id="1073253"/>
    <lineage>
        <taxon>Bacteria</taxon>
        <taxon>Bacillati</taxon>
        <taxon>Actinomycetota</taxon>
        <taxon>Actinomycetes</taxon>
        <taxon>Streptosporangiales</taxon>
        <taxon>Streptosporangiaceae</taxon>
        <taxon>Thermocatellispora</taxon>
    </lineage>
</organism>
<dbReference type="SUPFAM" id="SSF52242">
    <property type="entry name" value="Cobalamin (vitamin B12)-binding domain"/>
    <property type="match status" value="1"/>
</dbReference>